<accession>A0ACC1C178</accession>
<dbReference type="EMBL" id="CM047898">
    <property type="protein sequence ID" value="KAJ0105845.1"/>
    <property type="molecule type" value="Genomic_DNA"/>
</dbReference>
<gene>
    <name evidence="1" type="ORF">Patl1_17998</name>
</gene>
<evidence type="ECO:0000313" key="2">
    <source>
        <dbReference type="Proteomes" id="UP001164250"/>
    </source>
</evidence>
<dbReference type="Proteomes" id="UP001164250">
    <property type="component" value="Chromosome 2"/>
</dbReference>
<sequence>MPREIRIGVGTRVQTPAMKNGWVYLVMMQSSSLLKELFLKGLISVAFLKASSVCIANSLTVLSLKGNNIAGIVPEDISNCKQLTHLYLSGNRFSGNLPDSLSQLSNLKRLEIANNNFSGELPDVARISGLITFYVENNQLSGGIPDFDFLNLKDFNVSNNNFSGPIPDVKGRFSADSFSGNPGLCGKPLSNACPPTPPPEKKSKDSTNQVLLYSGYIIIGLLILLFIALRLVRKKKPNAKKTDTVKKGVAQDTGTNKPISTSSGLKTGENRSEYSITSAEGGIAPSSLVVFSSPAVKGFRFEELLQAPAELLGKGKTWKPIQESQNGQSFDWGSRLGVAAAIAQSLTFMHDKLHEDGIAHVNLLATKSIYDLTANNFENRHIYIRKQYKMGYESISGCGPELIADYAELLHKCLIRRPSSLPIHRSNNRDPETPHAFQRQLQHLFRLHDSGLDQASIDALPIFYYKDIMGLKEPFDCAVCLCELSDHDKLRLLPRCSHAFHITCIDTWLLSNSTCPLCRGTLLNSGPPTENPVYSFDVLREISNGFSSDVENEFSCHQRPANTEESAEPEKGFFYLQVALSDDRDGAAGVKSDVKPVKEKEEHGNSLVRW</sequence>
<reference evidence="2" key="1">
    <citation type="journal article" date="2023" name="G3 (Bethesda)">
        <title>Genome assembly and association tests identify interacting loci associated with vigor, precocity, and sex in interspecific pistachio rootstocks.</title>
        <authorList>
            <person name="Palmer W."/>
            <person name="Jacygrad E."/>
            <person name="Sagayaradj S."/>
            <person name="Cavanaugh K."/>
            <person name="Han R."/>
            <person name="Bertier L."/>
            <person name="Beede B."/>
            <person name="Kafkas S."/>
            <person name="Golino D."/>
            <person name="Preece J."/>
            <person name="Michelmore R."/>
        </authorList>
    </citation>
    <scope>NUCLEOTIDE SEQUENCE [LARGE SCALE GENOMIC DNA]</scope>
</reference>
<protein>
    <submittedName>
        <fullName evidence="1">Uncharacterized protein</fullName>
    </submittedName>
</protein>
<keyword evidence="2" id="KW-1185">Reference proteome</keyword>
<proteinExistence type="predicted"/>
<name>A0ACC1C178_9ROSI</name>
<evidence type="ECO:0000313" key="1">
    <source>
        <dbReference type="EMBL" id="KAJ0105845.1"/>
    </source>
</evidence>
<comment type="caution">
    <text evidence="1">The sequence shown here is derived from an EMBL/GenBank/DDBJ whole genome shotgun (WGS) entry which is preliminary data.</text>
</comment>
<organism evidence="1 2">
    <name type="scientific">Pistacia atlantica</name>
    <dbReference type="NCBI Taxonomy" id="434234"/>
    <lineage>
        <taxon>Eukaryota</taxon>
        <taxon>Viridiplantae</taxon>
        <taxon>Streptophyta</taxon>
        <taxon>Embryophyta</taxon>
        <taxon>Tracheophyta</taxon>
        <taxon>Spermatophyta</taxon>
        <taxon>Magnoliopsida</taxon>
        <taxon>eudicotyledons</taxon>
        <taxon>Gunneridae</taxon>
        <taxon>Pentapetalae</taxon>
        <taxon>rosids</taxon>
        <taxon>malvids</taxon>
        <taxon>Sapindales</taxon>
        <taxon>Anacardiaceae</taxon>
        <taxon>Pistacia</taxon>
    </lineage>
</organism>